<evidence type="ECO:0000256" key="1">
    <source>
        <dbReference type="SAM" id="MobiDB-lite"/>
    </source>
</evidence>
<dbReference type="AlphaFoldDB" id="A0A392S8L8"/>
<protein>
    <submittedName>
        <fullName evidence="2">Uncharacterized protein</fullName>
    </submittedName>
</protein>
<dbReference type="Proteomes" id="UP000265520">
    <property type="component" value="Unassembled WGS sequence"/>
</dbReference>
<organism evidence="2 3">
    <name type="scientific">Trifolium medium</name>
    <dbReference type="NCBI Taxonomy" id="97028"/>
    <lineage>
        <taxon>Eukaryota</taxon>
        <taxon>Viridiplantae</taxon>
        <taxon>Streptophyta</taxon>
        <taxon>Embryophyta</taxon>
        <taxon>Tracheophyta</taxon>
        <taxon>Spermatophyta</taxon>
        <taxon>Magnoliopsida</taxon>
        <taxon>eudicotyledons</taxon>
        <taxon>Gunneridae</taxon>
        <taxon>Pentapetalae</taxon>
        <taxon>rosids</taxon>
        <taxon>fabids</taxon>
        <taxon>Fabales</taxon>
        <taxon>Fabaceae</taxon>
        <taxon>Papilionoideae</taxon>
        <taxon>50 kb inversion clade</taxon>
        <taxon>NPAAA clade</taxon>
        <taxon>Hologalegina</taxon>
        <taxon>IRL clade</taxon>
        <taxon>Trifolieae</taxon>
        <taxon>Trifolium</taxon>
    </lineage>
</organism>
<name>A0A392S8L8_9FABA</name>
<keyword evidence="3" id="KW-1185">Reference proteome</keyword>
<feature type="non-terminal residue" evidence="2">
    <location>
        <position position="21"/>
    </location>
</feature>
<sequence>MDGEGRMESVERRMGKDGRVK</sequence>
<dbReference type="EMBL" id="LXQA010327952">
    <property type="protein sequence ID" value="MCI44245.1"/>
    <property type="molecule type" value="Genomic_DNA"/>
</dbReference>
<proteinExistence type="predicted"/>
<accession>A0A392S8L8</accession>
<evidence type="ECO:0000313" key="2">
    <source>
        <dbReference type="EMBL" id="MCI44245.1"/>
    </source>
</evidence>
<feature type="region of interest" description="Disordered" evidence="1">
    <location>
        <begin position="1"/>
        <end position="21"/>
    </location>
</feature>
<comment type="caution">
    <text evidence="2">The sequence shown here is derived from an EMBL/GenBank/DDBJ whole genome shotgun (WGS) entry which is preliminary data.</text>
</comment>
<reference evidence="2 3" key="1">
    <citation type="journal article" date="2018" name="Front. Plant Sci.">
        <title>Red Clover (Trifolium pratense) and Zigzag Clover (T. medium) - A Picture of Genomic Similarities and Differences.</title>
        <authorList>
            <person name="Dluhosova J."/>
            <person name="Istvanek J."/>
            <person name="Nedelnik J."/>
            <person name="Repkova J."/>
        </authorList>
    </citation>
    <scope>NUCLEOTIDE SEQUENCE [LARGE SCALE GENOMIC DNA]</scope>
    <source>
        <strain evidence="3">cv. 10/8</strain>
        <tissue evidence="2">Leaf</tissue>
    </source>
</reference>
<evidence type="ECO:0000313" key="3">
    <source>
        <dbReference type="Proteomes" id="UP000265520"/>
    </source>
</evidence>